<dbReference type="PaxDb" id="4565-Traes_3B_A2E885DC7.2"/>
<feature type="compositionally biased region" description="Basic and acidic residues" evidence="1">
    <location>
        <begin position="40"/>
        <end position="51"/>
    </location>
</feature>
<feature type="region of interest" description="Disordered" evidence="1">
    <location>
        <begin position="1"/>
        <end position="51"/>
    </location>
</feature>
<dbReference type="Proteomes" id="UP000019116">
    <property type="component" value="Chromosome 2A"/>
</dbReference>
<reference evidence="2" key="1">
    <citation type="submission" date="2018-08" db="EMBL/GenBank/DDBJ databases">
        <authorList>
            <person name="Rossello M."/>
        </authorList>
    </citation>
    <scope>NUCLEOTIDE SEQUENCE [LARGE SCALE GENOMIC DNA]</scope>
    <source>
        <strain evidence="2">cv. Chinese Spring</strain>
    </source>
</reference>
<evidence type="ECO:0000256" key="1">
    <source>
        <dbReference type="SAM" id="MobiDB-lite"/>
    </source>
</evidence>
<dbReference type="OrthoDB" id="687315at2759"/>
<dbReference type="Gramene" id="TraesCS2A02G054300.1">
    <property type="protein sequence ID" value="TraesCS2A02G054300.1"/>
    <property type="gene ID" value="TraesCS2A02G054300"/>
</dbReference>
<evidence type="ECO:0000313" key="3">
    <source>
        <dbReference type="Proteomes" id="UP000019116"/>
    </source>
</evidence>
<accession>A0A3B6AQP2</accession>
<dbReference type="Gramene" id="TraesWEE_scaffold_055418_01G000300.1">
    <property type="protein sequence ID" value="TraesWEE_scaffold_055418_01G000300.1"/>
    <property type="gene ID" value="TraesWEE_scaffold_055418_01G000300"/>
</dbReference>
<dbReference type="Gramene" id="TraesCS2A03G0104300.1">
    <property type="protein sequence ID" value="TraesCS2A03G0104300.1.CDS"/>
    <property type="gene ID" value="TraesCS2A03G0104300"/>
</dbReference>
<dbReference type="AlphaFoldDB" id="A0A3B6AQP2"/>
<proteinExistence type="predicted"/>
<sequence length="154" mass="17225">MLPAEENHPWSHPMPSSPAEEDHPSSRPSPEAVTPEVPEASDRAQVESKEVQLSDMPAITLDDTHVQILVLCYLETKKDIEEVCTYKKISECFESIVPEPDNQIDHDPLQSPPSPSNLTLSHVFSLHDVKELDSHKEIKVDETYDYLPQGSSIG</sequence>
<protein>
    <submittedName>
        <fullName evidence="2">Uncharacterized protein</fullName>
    </submittedName>
</protein>
<evidence type="ECO:0000313" key="2">
    <source>
        <dbReference type="EnsemblPlants" id="TraesCS2A02G054300.1"/>
    </source>
</evidence>
<dbReference type="EnsemblPlants" id="TraesCS2A02G054300.1">
    <property type="protein sequence ID" value="TraesCS2A02G054300.1"/>
    <property type="gene ID" value="TraesCS2A02G054300"/>
</dbReference>
<keyword evidence="3" id="KW-1185">Reference proteome</keyword>
<organism evidence="2">
    <name type="scientific">Triticum aestivum</name>
    <name type="common">Wheat</name>
    <dbReference type="NCBI Taxonomy" id="4565"/>
    <lineage>
        <taxon>Eukaryota</taxon>
        <taxon>Viridiplantae</taxon>
        <taxon>Streptophyta</taxon>
        <taxon>Embryophyta</taxon>
        <taxon>Tracheophyta</taxon>
        <taxon>Spermatophyta</taxon>
        <taxon>Magnoliopsida</taxon>
        <taxon>Liliopsida</taxon>
        <taxon>Poales</taxon>
        <taxon>Poaceae</taxon>
        <taxon>BOP clade</taxon>
        <taxon>Pooideae</taxon>
        <taxon>Triticodae</taxon>
        <taxon>Triticeae</taxon>
        <taxon>Triticinae</taxon>
        <taxon>Triticum</taxon>
    </lineage>
</organism>
<reference evidence="2" key="2">
    <citation type="submission" date="2018-10" db="UniProtKB">
        <authorList>
            <consortium name="EnsemblPlants"/>
        </authorList>
    </citation>
    <scope>IDENTIFICATION</scope>
</reference>
<dbReference type="OMA" id="DTHVQIL"/>
<dbReference type="Gramene" id="TraesCAD_scaffold_033891_01G000200.1">
    <property type="protein sequence ID" value="TraesCAD_scaffold_033891_01G000200.1"/>
    <property type="gene ID" value="TraesCAD_scaffold_033891_01G000200"/>
</dbReference>
<name>A0A3B6AQP2_WHEAT</name>